<evidence type="ECO:0000256" key="1">
    <source>
        <dbReference type="SAM" id="MobiDB-lite"/>
    </source>
</evidence>
<dbReference type="InParanoid" id="A0A7J8HC48"/>
<sequence length="189" mass="20188">MRGPGQEGWDGYRQVCEDRGVGGRRGEGSVSGHRSLRAPAPPHTFLCRRGVNRPQKRKAENREGLRRSHYLTMGRESRRGQRGPEATVGGARLGPRENLREEMGNSLHQGPRPQLGPATSEMPASGSRFPREEGHGAAFGEPGRPARRSQGPRVTAGAATPSFMTSGPDEAGQAGGGQDSTELKTGLVC</sequence>
<dbReference type="Proteomes" id="UP000550707">
    <property type="component" value="Unassembled WGS sequence"/>
</dbReference>
<dbReference type="EMBL" id="JACASF010000007">
    <property type="protein sequence ID" value="KAF6469718.1"/>
    <property type="molecule type" value="Genomic_DNA"/>
</dbReference>
<proteinExistence type="predicted"/>
<keyword evidence="3" id="KW-1185">Reference proteome</keyword>
<feature type="compositionally biased region" description="Basic and acidic residues" evidence="1">
    <location>
        <begin position="94"/>
        <end position="103"/>
    </location>
</feature>
<feature type="region of interest" description="Disordered" evidence="1">
    <location>
        <begin position="1"/>
        <end position="189"/>
    </location>
</feature>
<name>A0A7J8HC48_MOLMO</name>
<comment type="caution">
    <text evidence="2">The sequence shown here is derived from an EMBL/GenBank/DDBJ whole genome shotgun (WGS) entry which is preliminary data.</text>
</comment>
<feature type="compositionally biased region" description="Basic and acidic residues" evidence="1">
    <location>
        <begin position="15"/>
        <end position="27"/>
    </location>
</feature>
<evidence type="ECO:0000313" key="3">
    <source>
        <dbReference type="Proteomes" id="UP000550707"/>
    </source>
</evidence>
<evidence type="ECO:0000313" key="2">
    <source>
        <dbReference type="EMBL" id="KAF6469718.1"/>
    </source>
</evidence>
<accession>A0A7J8HC48</accession>
<feature type="compositionally biased region" description="Basic and acidic residues" evidence="1">
    <location>
        <begin position="57"/>
        <end position="66"/>
    </location>
</feature>
<gene>
    <name evidence="2" type="ORF">HJG59_011095</name>
</gene>
<reference evidence="2 3" key="1">
    <citation type="journal article" date="2020" name="Nature">
        <title>Six reference-quality genomes reveal evolution of bat adaptations.</title>
        <authorList>
            <person name="Jebb D."/>
            <person name="Huang Z."/>
            <person name="Pippel M."/>
            <person name="Hughes G.M."/>
            <person name="Lavrichenko K."/>
            <person name="Devanna P."/>
            <person name="Winkler S."/>
            <person name="Jermiin L.S."/>
            <person name="Skirmuntt E.C."/>
            <person name="Katzourakis A."/>
            <person name="Burkitt-Gray L."/>
            <person name="Ray D.A."/>
            <person name="Sullivan K.A.M."/>
            <person name="Roscito J.G."/>
            <person name="Kirilenko B.M."/>
            <person name="Davalos L.M."/>
            <person name="Corthals A.P."/>
            <person name="Power M.L."/>
            <person name="Jones G."/>
            <person name="Ransome R.D."/>
            <person name="Dechmann D.K.N."/>
            <person name="Locatelli A.G."/>
            <person name="Puechmaille S.J."/>
            <person name="Fedrigo O."/>
            <person name="Jarvis E.D."/>
            <person name="Hiller M."/>
            <person name="Vernes S.C."/>
            <person name="Myers E.W."/>
            <person name="Teeling E.C."/>
        </authorList>
    </citation>
    <scope>NUCLEOTIDE SEQUENCE [LARGE SCALE GENOMIC DNA]</scope>
    <source>
        <strain evidence="2">MMolMol1</strain>
        <tissue evidence="2">Muscle</tissue>
    </source>
</reference>
<dbReference type="AlphaFoldDB" id="A0A7J8HC48"/>
<organism evidence="2 3">
    <name type="scientific">Molossus molossus</name>
    <name type="common">Pallas' mastiff bat</name>
    <name type="synonym">Vespertilio molossus</name>
    <dbReference type="NCBI Taxonomy" id="27622"/>
    <lineage>
        <taxon>Eukaryota</taxon>
        <taxon>Metazoa</taxon>
        <taxon>Chordata</taxon>
        <taxon>Craniata</taxon>
        <taxon>Vertebrata</taxon>
        <taxon>Euteleostomi</taxon>
        <taxon>Mammalia</taxon>
        <taxon>Eutheria</taxon>
        <taxon>Laurasiatheria</taxon>
        <taxon>Chiroptera</taxon>
        <taxon>Yangochiroptera</taxon>
        <taxon>Molossidae</taxon>
        <taxon>Molossus</taxon>
    </lineage>
</organism>
<protein>
    <submittedName>
        <fullName evidence="2">Uncharacterized protein</fullName>
    </submittedName>
</protein>